<keyword evidence="2" id="KW-0479">Metal-binding</keyword>
<proteinExistence type="inferred from homology"/>
<keyword evidence="7" id="KW-1185">Reference proteome</keyword>
<comment type="similarity">
    <text evidence="5">Belongs to the creatininase superfamily.</text>
</comment>
<evidence type="ECO:0000256" key="1">
    <source>
        <dbReference type="ARBA" id="ARBA00001947"/>
    </source>
</evidence>
<dbReference type="Gene3D" id="3.40.50.10310">
    <property type="entry name" value="Creatininase"/>
    <property type="match status" value="1"/>
</dbReference>
<dbReference type="InterPro" id="IPR024087">
    <property type="entry name" value="Creatininase-like_sf"/>
</dbReference>
<organism evidence="6">
    <name type="scientific">Candidatus Moduliflexus flocculans</name>
    <dbReference type="NCBI Taxonomy" id="1499966"/>
    <lineage>
        <taxon>Bacteria</taxon>
        <taxon>Candidatus Moduliflexota</taxon>
        <taxon>Candidatus Moduliflexia</taxon>
        <taxon>Candidatus Moduliflexales</taxon>
        <taxon>Candidatus Moduliflexaceae</taxon>
    </lineage>
</organism>
<dbReference type="PANTHER" id="PTHR35005">
    <property type="entry name" value="3-DEHYDRO-SCYLLO-INOSOSE HYDROLASE"/>
    <property type="match status" value="1"/>
</dbReference>
<dbReference type="GO" id="GO:0009231">
    <property type="term" value="P:riboflavin biosynthetic process"/>
    <property type="evidence" value="ECO:0007669"/>
    <property type="project" value="TreeGrafter"/>
</dbReference>
<dbReference type="Pfam" id="PF02633">
    <property type="entry name" value="Creatininase"/>
    <property type="match status" value="1"/>
</dbReference>
<dbReference type="SUPFAM" id="SSF102215">
    <property type="entry name" value="Creatininase"/>
    <property type="match status" value="1"/>
</dbReference>
<accession>A0A081BN45</accession>
<dbReference type="GO" id="GO:0046872">
    <property type="term" value="F:metal ion binding"/>
    <property type="evidence" value="ECO:0007669"/>
    <property type="project" value="UniProtKB-KW"/>
</dbReference>
<evidence type="ECO:0000313" key="6">
    <source>
        <dbReference type="EMBL" id="GAK51811.1"/>
    </source>
</evidence>
<evidence type="ECO:0000256" key="4">
    <source>
        <dbReference type="ARBA" id="ARBA00022833"/>
    </source>
</evidence>
<dbReference type="InterPro" id="IPR003785">
    <property type="entry name" value="Creatininase/forma_Hydrolase"/>
</dbReference>
<evidence type="ECO:0000256" key="5">
    <source>
        <dbReference type="ARBA" id="ARBA00024029"/>
    </source>
</evidence>
<sequence>MRLEDFTWEDAAAYLRQHDGLIIPIGICEQHSTHLPLNTDTLVVEFLADYLSQETGLLVAPTVAYGVGLPCDRVYPGSSSILYEDLRNAISSLICWWKLQGFARFFLLTAHGDMFHLKALRETKQEHVFVCDLYDVEIQDILDKQTSVKHACEAETSVMLYLFPEKVRRDRIQDFETPSEEFQAYLQHLKDTPIQGSPGCQGHPSSASAEKGAQIVARIKAHALEWIHHGLFPSTTPE</sequence>
<keyword evidence="4" id="KW-0862">Zinc</keyword>
<dbReference type="HOGENOM" id="CLU_055029_2_1_0"/>
<dbReference type="Proteomes" id="UP000030700">
    <property type="component" value="Unassembled WGS sequence"/>
</dbReference>
<dbReference type="STRING" id="1499966.U14_03057"/>
<comment type="cofactor">
    <cofactor evidence="1">
        <name>Zn(2+)</name>
        <dbReference type="ChEBI" id="CHEBI:29105"/>
    </cofactor>
</comment>
<dbReference type="AlphaFoldDB" id="A0A081BN45"/>
<name>A0A081BN45_9BACT</name>
<dbReference type="GO" id="GO:0016811">
    <property type="term" value="F:hydrolase activity, acting on carbon-nitrogen (but not peptide) bonds, in linear amides"/>
    <property type="evidence" value="ECO:0007669"/>
    <property type="project" value="TreeGrafter"/>
</dbReference>
<evidence type="ECO:0000256" key="2">
    <source>
        <dbReference type="ARBA" id="ARBA00022723"/>
    </source>
</evidence>
<evidence type="ECO:0000256" key="3">
    <source>
        <dbReference type="ARBA" id="ARBA00022801"/>
    </source>
</evidence>
<reference evidence="6" key="1">
    <citation type="journal article" date="2015" name="PeerJ">
        <title>First genomic representation of candidate bacterial phylum KSB3 points to enhanced environmental sensing as a trigger of wastewater bulking.</title>
        <authorList>
            <person name="Sekiguchi Y."/>
            <person name="Ohashi A."/>
            <person name="Parks D.H."/>
            <person name="Yamauchi T."/>
            <person name="Tyson G.W."/>
            <person name="Hugenholtz P."/>
        </authorList>
    </citation>
    <scope>NUCLEOTIDE SEQUENCE [LARGE SCALE GENOMIC DNA]</scope>
</reference>
<dbReference type="PANTHER" id="PTHR35005:SF1">
    <property type="entry name" value="2-AMINO-5-FORMYLAMINO-6-RIBOSYLAMINOPYRIMIDIN-4(3H)-ONE 5'-MONOPHOSPHATE DEFORMYLASE"/>
    <property type="match status" value="1"/>
</dbReference>
<protein>
    <submittedName>
        <fullName evidence="6">Creatininase</fullName>
    </submittedName>
</protein>
<keyword evidence="3" id="KW-0378">Hydrolase</keyword>
<gene>
    <name evidence="6" type="ORF">U14_03057</name>
</gene>
<evidence type="ECO:0000313" key="7">
    <source>
        <dbReference type="Proteomes" id="UP000030700"/>
    </source>
</evidence>
<dbReference type="EMBL" id="DF820457">
    <property type="protein sequence ID" value="GAK51811.1"/>
    <property type="molecule type" value="Genomic_DNA"/>
</dbReference>